<comment type="caution">
    <text evidence="6">The sequence shown here is derived from an EMBL/GenBank/DDBJ whole genome shotgun (WGS) entry which is preliminary data.</text>
</comment>
<dbReference type="RefSeq" id="WP_200175510.1">
    <property type="nucleotide sequence ID" value="NZ_BAABKQ010000001.1"/>
</dbReference>
<evidence type="ECO:0000256" key="4">
    <source>
        <dbReference type="PROSITE-ProRule" id="PRU00335"/>
    </source>
</evidence>
<dbReference type="PRINTS" id="PR00455">
    <property type="entry name" value="HTHTETR"/>
</dbReference>
<dbReference type="SUPFAM" id="SSF46689">
    <property type="entry name" value="Homeodomain-like"/>
    <property type="match status" value="1"/>
</dbReference>
<sequence>MARLDSPDTDERILRATLELIREGGARAATTDAVARRAGTSKATIYRRWRSRSELLAAASGSVVKLIEVPDLGSLIKEARYLLEARLEQFQDEFSGSTIAALVGSADEDQLTSNVLAGWTSSQKTSVQELVQRSIDRHELDDSWSAHDLATVVGGAMLTRLVIERQIPDQNLVDTILEILRACIGASEKELFGIERARPV</sequence>
<dbReference type="Pfam" id="PF16859">
    <property type="entry name" value="TetR_C_11"/>
    <property type="match status" value="1"/>
</dbReference>
<keyword evidence="2 4" id="KW-0238">DNA-binding</keyword>
<dbReference type="PROSITE" id="PS50977">
    <property type="entry name" value="HTH_TETR_2"/>
    <property type="match status" value="1"/>
</dbReference>
<evidence type="ECO:0000313" key="6">
    <source>
        <dbReference type="EMBL" id="GAA4802851.1"/>
    </source>
</evidence>
<evidence type="ECO:0000256" key="3">
    <source>
        <dbReference type="ARBA" id="ARBA00023163"/>
    </source>
</evidence>
<gene>
    <name evidence="6" type="ORF">GCM10023353_01180</name>
</gene>
<dbReference type="InterPro" id="IPR011075">
    <property type="entry name" value="TetR_C"/>
</dbReference>
<dbReference type="PANTHER" id="PTHR30055">
    <property type="entry name" value="HTH-TYPE TRANSCRIPTIONAL REGULATOR RUTR"/>
    <property type="match status" value="1"/>
</dbReference>
<keyword evidence="3" id="KW-0804">Transcription</keyword>
<dbReference type="PANTHER" id="PTHR30055:SF230">
    <property type="entry name" value="TRANSCRIPTIONAL REGULATORY PROTEIN (PROBABLY TETR-FAMILY)-RELATED"/>
    <property type="match status" value="1"/>
</dbReference>
<protein>
    <submittedName>
        <fullName evidence="6">TetR/AcrR family transcriptional regulator</fullName>
    </submittedName>
</protein>
<feature type="domain" description="HTH tetR-type" evidence="5">
    <location>
        <begin position="7"/>
        <end position="67"/>
    </location>
</feature>
<dbReference type="Gene3D" id="1.10.357.10">
    <property type="entry name" value="Tetracycline Repressor, domain 2"/>
    <property type="match status" value="1"/>
</dbReference>
<keyword evidence="7" id="KW-1185">Reference proteome</keyword>
<evidence type="ECO:0000259" key="5">
    <source>
        <dbReference type="PROSITE" id="PS50977"/>
    </source>
</evidence>
<proteinExistence type="predicted"/>
<evidence type="ECO:0000313" key="7">
    <source>
        <dbReference type="Proteomes" id="UP001500839"/>
    </source>
</evidence>
<dbReference type="SUPFAM" id="SSF48498">
    <property type="entry name" value="Tetracyclin repressor-like, C-terminal domain"/>
    <property type="match status" value="1"/>
</dbReference>
<reference evidence="7" key="1">
    <citation type="journal article" date="2019" name="Int. J. Syst. Evol. Microbiol.">
        <title>The Global Catalogue of Microorganisms (GCM) 10K type strain sequencing project: providing services to taxonomists for standard genome sequencing and annotation.</title>
        <authorList>
            <consortium name="The Broad Institute Genomics Platform"/>
            <consortium name="The Broad Institute Genome Sequencing Center for Infectious Disease"/>
            <person name="Wu L."/>
            <person name="Ma J."/>
        </authorList>
    </citation>
    <scope>NUCLEOTIDE SEQUENCE [LARGE SCALE GENOMIC DNA]</scope>
    <source>
        <strain evidence="7">JCM 18542</strain>
    </source>
</reference>
<accession>A0ABP9C0Q4</accession>
<dbReference type="InterPro" id="IPR050109">
    <property type="entry name" value="HTH-type_TetR-like_transc_reg"/>
</dbReference>
<organism evidence="6 7">
    <name type="scientific">Tomitella cavernea</name>
    <dbReference type="NCBI Taxonomy" id="1387982"/>
    <lineage>
        <taxon>Bacteria</taxon>
        <taxon>Bacillati</taxon>
        <taxon>Actinomycetota</taxon>
        <taxon>Actinomycetes</taxon>
        <taxon>Mycobacteriales</taxon>
        <taxon>Tomitella</taxon>
    </lineage>
</organism>
<dbReference type="Proteomes" id="UP001500839">
    <property type="component" value="Unassembled WGS sequence"/>
</dbReference>
<feature type="DNA-binding region" description="H-T-H motif" evidence="4">
    <location>
        <begin position="30"/>
        <end position="49"/>
    </location>
</feature>
<dbReference type="Gene3D" id="1.10.10.60">
    <property type="entry name" value="Homeodomain-like"/>
    <property type="match status" value="1"/>
</dbReference>
<evidence type="ECO:0000256" key="1">
    <source>
        <dbReference type="ARBA" id="ARBA00023015"/>
    </source>
</evidence>
<dbReference type="EMBL" id="BAABKQ010000001">
    <property type="protein sequence ID" value="GAA4802851.1"/>
    <property type="molecule type" value="Genomic_DNA"/>
</dbReference>
<name>A0ABP9C0Q4_9ACTN</name>
<keyword evidence="1" id="KW-0805">Transcription regulation</keyword>
<dbReference type="InterPro" id="IPR001647">
    <property type="entry name" value="HTH_TetR"/>
</dbReference>
<dbReference type="InterPro" id="IPR009057">
    <property type="entry name" value="Homeodomain-like_sf"/>
</dbReference>
<dbReference type="Pfam" id="PF00440">
    <property type="entry name" value="TetR_N"/>
    <property type="match status" value="1"/>
</dbReference>
<evidence type="ECO:0000256" key="2">
    <source>
        <dbReference type="ARBA" id="ARBA00023125"/>
    </source>
</evidence>
<dbReference type="InterPro" id="IPR036271">
    <property type="entry name" value="Tet_transcr_reg_TetR-rel_C_sf"/>
</dbReference>